<dbReference type="InterPro" id="IPR029058">
    <property type="entry name" value="AB_hydrolase_fold"/>
</dbReference>
<dbReference type="Gene3D" id="3.40.50.1820">
    <property type="entry name" value="alpha/beta hydrolase"/>
    <property type="match status" value="1"/>
</dbReference>
<gene>
    <name evidence="2" type="ORF">HEQ75_00320</name>
</gene>
<name>A0ABX1E178_9PROT</name>
<dbReference type="GO" id="GO:0016787">
    <property type="term" value="F:hydrolase activity"/>
    <property type="evidence" value="ECO:0007669"/>
    <property type="project" value="UniProtKB-KW"/>
</dbReference>
<dbReference type="RefSeq" id="WP_168026916.1">
    <property type="nucleotide sequence ID" value="NZ_JAAVNE010000001.1"/>
</dbReference>
<evidence type="ECO:0000313" key="2">
    <source>
        <dbReference type="EMBL" id="NKC29287.1"/>
    </source>
</evidence>
<feature type="region of interest" description="Disordered" evidence="1">
    <location>
        <begin position="1"/>
        <end position="29"/>
    </location>
</feature>
<dbReference type="SUPFAM" id="SSF53474">
    <property type="entry name" value="alpha/beta-Hydrolases"/>
    <property type="match status" value="1"/>
</dbReference>
<proteinExistence type="predicted"/>
<organism evidence="2 3">
    <name type="scientific">Falsiroseomonas selenitidurans</name>
    <dbReference type="NCBI Taxonomy" id="2716335"/>
    <lineage>
        <taxon>Bacteria</taxon>
        <taxon>Pseudomonadati</taxon>
        <taxon>Pseudomonadota</taxon>
        <taxon>Alphaproteobacteria</taxon>
        <taxon>Acetobacterales</taxon>
        <taxon>Roseomonadaceae</taxon>
        <taxon>Falsiroseomonas</taxon>
    </lineage>
</organism>
<dbReference type="Proteomes" id="UP000787635">
    <property type="component" value="Unassembled WGS sequence"/>
</dbReference>
<dbReference type="PANTHER" id="PTHR36513">
    <property type="entry name" value="ABC TRANSMEMBRANE TYPE-1 DOMAIN-CONTAINING PROTEIN"/>
    <property type="match status" value="1"/>
</dbReference>
<accession>A0ABX1E178</accession>
<sequence length="380" mass="40650">MPKRSASKPAVKPAVKPARHSTTISFATNREKLSEGFGKDAAEGKAGARQLWLGQVEISWVGDPIETEAPRQLLRAPAIDGDDDFKDPDHGACARVLDGWLAGAAARGALPLLFIHGFANSFSDAMQRAAQIEEFYADAKLDLAILAFSWPSDGQVIDLSRLEEEAGVATQYLDDQRDATAAGPAVARLLREVWRARQRAGAPRLALLAHSMGNHALASGLAAMNNGLLTRELGGLFAQALLVAADVESTCFEPGQPMRLLPQLAERVCVLTSQDTTLSKLSKIANGNRRLGHYGPASLAGLPEAVQVVDCFAGLDWGSRDRILAKGGTEWDVVQHQWYRNDVKARAAIAALLSGAAPPFTALEAALQTEAERSRHALLA</sequence>
<reference evidence="2 3" key="1">
    <citation type="submission" date="2020-03" db="EMBL/GenBank/DDBJ databases">
        <title>Roseomonas selenitidurans sp. nov. isolated from urban soil.</title>
        <authorList>
            <person name="Liu H."/>
        </authorList>
    </citation>
    <scope>NUCLEOTIDE SEQUENCE [LARGE SCALE GENOMIC DNA]</scope>
    <source>
        <strain evidence="2 3">BU-1</strain>
    </source>
</reference>
<dbReference type="Pfam" id="PF05990">
    <property type="entry name" value="DUF900"/>
    <property type="match status" value="1"/>
</dbReference>
<protein>
    <submittedName>
        <fullName evidence="2">Alpha/beta hydrolase</fullName>
    </submittedName>
</protein>
<dbReference type="EMBL" id="JAAVNE010000001">
    <property type="protein sequence ID" value="NKC29287.1"/>
    <property type="molecule type" value="Genomic_DNA"/>
</dbReference>
<keyword evidence="2" id="KW-0378">Hydrolase</keyword>
<evidence type="ECO:0000313" key="3">
    <source>
        <dbReference type="Proteomes" id="UP000787635"/>
    </source>
</evidence>
<evidence type="ECO:0000256" key="1">
    <source>
        <dbReference type="SAM" id="MobiDB-lite"/>
    </source>
</evidence>
<comment type="caution">
    <text evidence="2">The sequence shown here is derived from an EMBL/GenBank/DDBJ whole genome shotgun (WGS) entry which is preliminary data.</text>
</comment>
<dbReference type="PANTHER" id="PTHR36513:SF1">
    <property type="entry name" value="TRANSMEMBRANE PROTEIN"/>
    <property type="match status" value="1"/>
</dbReference>
<keyword evidence="3" id="KW-1185">Reference proteome</keyword>
<dbReference type="InterPro" id="IPR010297">
    <property type="entry name" value="DUF900_hydrolase"/>
</dbReference>